<feature type="compositionally biased region" description="Polar residues" evidence="1">
    <location>
        <begin position="334"/>
        <end position="354"/>
    </location>
</feature>
<gene>
    <name evidence="2" type="ORF">ECRASSUSDP1_LOCUS13947</name>
</gene>
<feature type="compositionally biased region" description="Low complexity" evidence="1">
    <location>
        <begin position="98"/>
        <end position="108"/>
    </location>
</feature>
<dbReference type="Proteomes" id="UP001295684">
    <property type="component" value="Unassembled WGS sequence"/>
</dbReference>
<dbReference type="AlphaFoldDB" id="A0AAD1XH60"/>
<reference evidence="2" key="1">
    <citation type="submission" date="2023-07" db="EMBL/GenBank/DDBJ databases">
        <authorList>
            <consortium name="AG Swart"/>
            <person name="Singh M."/>
            <person name="Singh A."/>
            <person name="Seah K."/>
            <person name="Emmerich C."/>
        </authorList>
    </citation>
    <scope>NUCLEOTIDE SEQUENCE</scope>
    <source>
        <strain evidence="2">DP1</strain>
    </source>
</reference>
<accession>A0AAD1XH60</accession>
<protein>
    <submittedName>
        <fullName evidence="2">Uncharacterized protein</fullName>
    </submittedName>
</protein>
<comment type="caution">
    <text evidence="2">The sequence shown here is derived from an EMBL/GenBank/DDBJ whole genome shotgun (WGS) entry which is preliminary data.</text>
</comment>
<keyword evidence="3" id="KW-1185">Reference proteome</keyword>
<organism evidence="2 3">
    <name type="scientific">Euplotes crassus</name>
    <dbReference type="NCBI Taxonomy" id="5936"/>
    <lineage>
        <taxon>Eukaryota</taxon>
        <taxon>Sar</taxon>
        <taxon>Alveolata</taxon>
        <taxon>Ciliophora</taxon>
        <taxon>Intramacronucleata</taxon>
        <taxon>Spirotrichea</taxon>
        <taxon>Hypotrichia</taxon>
        <taxon>Euplotida</taxon>
        <taxon>Euplotidae</taxon>
        <taxon>Moneuplotes</taxon>
    </lineage>
</organism>
<dbReference type="EMBL" id="CAMPGE010013909">
    <property type="protein sequence ID" value="CAI2372616.1"/>
    <property type="molecule type" value="Genomic_DNA"/>
</dbReference>
<feature type="region of interest" description="Disordered" evidence="1">
    <location>
        <begin position="290"/>
        <end position="354"/>
    </location>
</feature>
<name>A0AAD1XH60_EUPCR</name>
<evidence type="ECO:0000256" key="1">
    <source>
        <dbReference type="SAM" id="MobiDB-lite"/>
    </source>
</evidence>
<sequence>MKLSSGFKTKTQEEEYNKNLYGIIFLMQYTISKIITGSNKSEISISELFDESLFIQHFRALYSKLSSIEKGKKSPPKFSFAFQNIRNKIKEKTFGKTSSRLSSGSRSSKYPEISQEKYASNSRERKPSMINPNSSGFLKQAPAVDISKKNKRKIHEGYMNQSTELPMSSNGHYSNMDIIIESEGPEENMSSTSTPKGSFWGNKSHETIDQRKVRKSTRNTQKFFLPKSKIGKMPQIKNNYRKNNLANNHFSIPSSDSMIRPELEYSTMSEDNGYLPSGVGSIRNENLDYISRSSNSRSGPRKPKVKGYMEKSISATKILGKKRQSKGMMPELRQTPTSKLSQYNDASSVSQSSISKYDMNKSQHILNKVAKYL</sequence>
<feature type="region of interest" description="Disordered" evidence="1">
    <location>
        <begin position="93"/>
        <end position="146"/>
    </location>
</feature>
<proteinExistence type="predicted"/>
<evidence type="ECO:0000313" key="2">
    <source>
        <dbReference type="EMBL" id="CAI2372616.1"/>
    </source>
</evidence>
<evidence type="ECO:0000313" key="3">
    <source>
        <dbReference type="Proteomes" id="UP001295684"/>
    </source>
</evidence>